<organism evidence="2 3">
    <name type="scientific">Paraconexibacter algicola</name>
    <dbReference type="NCBI Taxonomy" id="2133960"/>
    <lineage>
        <taxon>Bacteria</taxon>
        <taxon>Bacillati</taxon>
        <taxon>Actinomycetota</taxon>
        <taxon>Thermoleophilia</taxon>
        <taxon>Solirubrobacterales</taxon>
        <taxon>Paraconexibacteraceae</taxon>
        <taxon>Paraconexibacter</taxon>
    </lineage>
</organism>
<comment type="caution">
    <text evidence="2">The sequence shown here is derived from an EMBL/GenBank/DDBJ whole genome shotgun (WGS) entry which is preliminary data.</text>
</comment>
<feature type="compositionally biased region" description="Basic residues" evidence="1">
    <location>
        <begin position="67"/>
        <end position="77"/>
    </location>
</feature>
<dbReference type="RefSeq" id="WP_107570670.1">
    <property type="nucleotide sequence ID" value="NZ_PYYB01000003.1"/>
</dbReference>
<feature type="compositionally biased region" description="Low complexity" evidence="1">
    <location>
        <begin position="110"/>
        <end position="119"/>
    </location>
</feature>
<gene>
    <name evidence="2" type="ORF">C7Y72_18505</name>
</gene>
<keyword evidence="3" id="KW-1185">Reference proteome</keyword>
<reference evidence="2 3" key="1">
    <citation type="submission" date="2018-03" db="EMBL/GenBank/DDBJ databases">
        <title>Aquarubrobacter algicola gen. nov., sp. nov., a novel actinobacterium isolated from shallow eutrophic lake during the end of cyanobacterial harmful algal blooms.</title>
        <authorList>
            <person name="Chun S.J."/>
        </authorList>
    </citation>
    <scope>NUCLEOTIDE SEQUENCE [LARGE SCALE GENOMIC DNA]</scope>
    <source>
        <strain evidence="2 3">Seoho-28</strain>
    </source>
</reference>
<feature type="region of interest" description="Disordered" evidence="1">
    <location>
        <begin position="64"/>
        <end position="157"/>
    </location>
</feature>
<feature type="compositionally biased region" description="Low complexity" evidence="1">
    <location>
        <begin position="94"/>
        <end position="103"/>
    </location>
</feature>
<dbReference type="EMBL" id="PYYB01000003">
    <property type="protein sequence ID" value="PTL55627.1"/>
    <property type="molecule type" value="Genomic_DNA"/>
</dbReference>
<sequence>MTGVLYVLAVLTPLLVAGASLLLAGVRWVDRRAEDRVRAEHGLPPRERPTTTRIEDVERTFRALPRGLRRPAGRRRGAAGGQTPSAELPWPLQDVAGPVAAAAPDDREATGPVGAGAAPEEPEPPEPPEAAVVPESAAPEPLPAAAPAAPTAREAAHAALERAAATLAELERAAEQAERYGTKDCPACARSVRLSARVCPHCGHRMAPEPDVRPDDVTAA</sequence>
<accession>A0A2T4UDP1</accession>
<name>A0A2T4UDP1_9ACTN</name>
<evidence type="ECO:0000313" key="2">
    <source>
        <dbReference type="EMBL" id="PTL55627.1"/>
    </source>
</evidence>
<evidence type="ECO:0000256" key="1">
    <source>
        <dbReference type="SAM" id="MobiDB-lite"/>
    </source>
</evidence>
<evidence type="ECO:0000313" key="3">
    <source>
        <dbReference type="Proteomes" id="UP000240739"/>
    </source>
</evidence>
<dbReference type="Proteomes" id="UP000240739">
    <property type="component" value="Unassembled WGS sequence"/>
</dbReference>
<feature type="compositionally biased region" description="Low complexity" evidence="1">
    <location>
        <begin position="129"/>
        <end position="153"/>
    </location>
</feature>
<protein>
    <submittedName>
        <fullName evidence="2">Uncharacterized protein</fullName>
    </submittedName>
</protein>
<dbReference type="AlphaFoldDB" id="A0A2T4UDP1"/>
<proteinExistence type="predicted"/>